<sequence>MPFTRRRLLAAAPALLTLPVGGYALARPALDGLTLGLKPDVPGMGPALARALEEAARRGLPLFLPPGRYRVSGAELPDNAALEGAPGLTRLSPDGDGPILSARGRRRISLTGLTLEAGGGRRKAPSLLQVEDVALADVTGCEFLAGPSNGVQLTRSGGRFERNRVAGMADIGVFSLDAARLALRDNVVEGCGANGVLVWRSQVGDDGTLVEGNRISRIRTDPGGTGENGNGIGLYRASNVIVRGNVIRDCALSAIRNNGGSGVQMIGNSCQRLGEVAIYQEFGFEGGVVAQNVVEEANTGISITNLKEGGHAAACVGNVVRRIRRRAPPYSAQVAGGVGVGAEGDVAITCNVIEDAEHIGVLLGWGPYRRNLAASGNSIRRCPVGVGVSVIEGGGPVAISGNTFSETPKGAVVGFDHERAVTGDLLRPGANAPAGVRIEANAAG</sequence>
<dbReference type="InterPro" id="IPR011050">
    <property type="entry name" value="Pectin_lyase_fold/virulence"/>
</dbReference>
<feature type="chain" id="PRO_5015581544" evidence="1">
    <location>
        <begin position="27"/>
        <end position="444"/>
    </location>
</feature>
<dbReference type="InterPro" id="IPR022388">
    <property type="entry name" value="CHP03808"/>
</dbReference>
<protein>
    <submittedName>
        <fullName evidence="3">TIGR03808 family TAT-translocated repetitive protein</fullName>
    </submittedName>
</protein>
<dbReference type="EMBL" id="PVZS01000018">
    <property type="protein sequence ID" value="PSC03939.1"/>
    <property type="molecule type" value="Genomic_DNA"/>
</dbReference>
<organism evidence="3 4">
    <name type="scientific">Alsobacter soli</name>
    <dbReference type="NCBI Taxonomy" id="2109933"/>
    <lineage>
        <taxon>Bacteria</taxon>
        <taxon>Pseudomonadati</taxon>
        <taxon>Pseudomonadota</taxon>
        <taxon>Alphaproteobacteria</taxon>
        <taxon>Hyphomicrobiales</taxon>
        <taxon>Alsobacteraceae</taxon>
        <taxon>Alsobacter</taxon>
    </lineage>
</organism>
<evidence type="ECO:0000256" key="1">
    <source>
        <dbReference type="SAM" id="SignalP"/>
    </source>
</evidence>
<dbReference type="InterPro" id="IPR007742">
    <property type="entry name" value="NosD_dom"/>
</dbReference>
<dbReference type="NCBIfam" id="TIGR03808">
    <property type="entry name" value="RR_plus_rpt_1"/>
    <property type="match status" value="1"/>
</dbReference>
<proteinExistence type="predicted"/>
<accession>A0A2T1HQZ9</accession>
<dbReference type="SUPFAM" id="SSF51126">
    <property type="entry name" value="Pectin lyase-like"/>
    <property type="match status" value="1"/>
</dbReference>
<dbReference type="InterPro" id="IPR006626">
    <property type="entry name" value="PbH1"/>
</dbReference>
<feature type="domain" description="Periplasmic copper-binding protein NosD beta helix" evidence="2">
    <location>
        <begin position="146"/>
        <end position="269"/>
    </location>
</feature>
<gene>
    <name evidence="3" type="ORF">SLNSH_16005</name>
</gene>
<reference evidence="4" key="1">
    <citation type="submission" date="2018-03" db="EMBL/GenBank/DDBJ databases">
        <authorList>
            <person name="Sun L."/>
            <person name="Liu H."/>
            <person name="Chen W."/>
            <person name="Huang K."/>
            <person name="Liu W."/>
            <person name="Gao X."/>
        </authorList>
    </citation>
    <scope>NUCLEOTIDE SEQUENCE [LARGE SCALE GENOMIC DNA]</scope>
    <source>
        <strain evidence="4">SH9</strain>
    </source>
</reference>
<evidence type="ECO:0000313" key="3">
    <source>
        <dbReference type="EMBL" id="PSC03939.1"/>
    </source>
</evidence>
<dbReference type="Gene3D" id="2.160.20.10">
    <property type="entry name" value="Single-stranded right-handed beta-helix, Pectin lyase-like"/>
    <property type="match status" value="1"/>
</dbReference>
<dbReference type="RefSeq" id="WP_106338019.1">
    <property type="nucleotide sequence ID" value="NZ_PVZS01000018.1"/>
</dbReference>
<evidence type="ECO:0000313" key="4">
    <source>
        <dbReference type="Proteomes" id="UP000239772"/>
    </source>
</evidence>
<name>A0A2T1HQZ9_9HYPH</name>
<keyword evidence="4" id="KW-1185">Reference proteome</keyword>
<dbReference type="Pfam" id="PF05048">
    <property type="entry name" value="NosD"/>
    <property type="match status" value="1"/>
</dbReference>
<evidence type="ECO:0000259" key="2">
    <source>
        <dbReference type="Pfam" id="PF05048"/>
    </source>
</evidence>
<dbReference type="Proteomes" id="UP000239772">
    <property type="component" value="Unassembled WGS sequence"/>
</dbReference>
<dbReference type="SMART" id="SM00710">
    <property type="entry name" value="PbH1"/>
    <property type="match status" value="6"/>
</dbReference>
<dbReference type="OrthoDB" id="9788772at2"/>
<dbReference type="InterPro" id="IPR012334">
    <property type="entry name" value="Pectin_lyas_fold"/>
</dbReference>
<keyword evidence="1" id="KW-0732">Signal</keyword>
<dbReference type="AlphaFoldDB" id="A0A2T1HQZ9"/>
<feature type="signal peptide" evidence="1">
    <location>
        <begin position="1"/>
        <end position="26"/>
    </location>
</feature>
<comment type="caution">
    <text evidence="3">The sequence shown here is derived from an EMBL/GenBank/DDBJ whole genome shotgun (WGS) entry which is preliminary data.</text>
</comment>